<evidence type="ECO:0000313" key="11">
    <source>
        <dbReference type="Proteomes" id="UP000053599"/>
    </source>
</evidence>
<comment type="similarity">
    <text evidence="4">Belongs to the cytochrome c oxidase subunit 6B family.</text>
</comment>
<evidence type="ECO:0000256" key="4">
    <source>
        <dbReference type="ARBA" id="ARBA00006425"/>
    </source>
</evidence>
<sequence length="195" mass="22440">MQVRTMTYSDVNPLQLLYNASPGELFFRPFEYLKSSQHCLEKYLSRSRKHQLDQTTSSNSHSRLIYMAWGVPTWLGGSAAPSQPESARPKSNDGGFVAPDRSSREVCYESRDLFFECLDKNNILDAIKEDGKARKVCPQEVVAYERDCARSWIKYFKEKRVMEYNRDQTLARIQQDDAKMAAKAKSDRGKGSWFG</sequence>
<keyword evidence="8" id="KW-0539">Nucleus</keyword>
<protein>
    <recommendedName>
        <fullName evidence="12">Cytochrome c oxidase assembly factor 6</fullName>
    </recommendedName>
</protein>
<dbReference type="Proteomes" id="UP000053599">
    <property type="component" value="Unassembled WGS sequence"/>
</dbReference>
<dbReference type="OrthoDB" id="5545577at2759"/>
<name>A0A0D1Z519_9EURO</name>
<dbReference type="GO" id="GO:0005758">
    <property type="term" value="C:mitochondrial intermembrane space"/>
    <property type="evidence" value="ECO:0007669"/>
    <property type="project" value="UniProtKB-SubCell"/>
</dbReference>
<dbReference type="PANTHER" id="PTHR47677">
    <property type="entry name" value="CYTOCHROME C OXIDASE ASSEMBLY FACTOR 6"/>
    <property type="match status" value="1"/>
</dbReference>
<dbReference type="InterPro" id="IPR036549">
    <property type="entry name" value="CX6/COA6-like_sf"/>
</dbReference>
<dbReference type="SUPFAM" id="SSF47694">
    <property type="entry name" value="Cytochrome c oxidase subunit h"/>
    <property type="match status" value="1"/>
</dbReference>
<feature type="region of interest" description="Disordered" evidence="9">
    <location>
        <begin position="80"/>
        <end position="100"/>
    </location>
</feature>
<dbReference type="InterPro" id="IPR048281">
    <property type="entry name" value="COA6_fun"/>
</dbReference>
<dbReference type="InterPro" id="IPR048280">
    <property type="entry name" value="COX6B-like"/>
</dbReference>
<keyword evidence="5" id="KW-0963">Cytoplasm</keyword>
<evidence type="ECO:0000256" key="5">
    <source>
        <dbReference type="ARBA" id="ARBA00022490"/>
    </source>
</evidence>
<evidence type="ECO:0000256" key="8">
    <source>
        <dbReference type="ARBA" id="ARBA00023242"/>
    </source>
</evidence>
<evidence type="ECO:0000313" key="10">
    <source>
        <dbReference type="EMBL" id="KIV81963.1"/>
    </source>
</evidence>
<evidence type="ECO:0000256" key="6">
    <source>
        <dbReference type="ARBA" id="ARBA00023128"/>
    </source>
</evidence>
<organism evidence="10 11">
    <name type="scientific">Exophiala sideris</name>
    <dbReference type="NCBI Taxonomy" id="1016849"/>
    <lineage>
        <taxon>Eukaryota</taxon>
        <taxon>Fungi</taxon>
        <taxon>Dikarya</taxon>
        <taxon>Ascomycota</taxon>
        <taxon>Pezizomycotina</taxon>
        <taxon>Eurotiomycetes</taxon>
        <taxon>Chaetothyriomycetidae</taxon>
        <taxon>Chaetothyriales</taxon>
        <taxon>Herpotrichiellaceae</taxon>
        <taxon>Exophiala</taxon>
    </lineage>
</organism>
<dbReference type="AlphaFoldDB" id="A0A0D1Z519"/>
<evidence type="ECO:0000256" key="7">
    <source>
        <dbReference type="ARBA" id="ARBA00023157"/>
    </source>
</evidence>
<evidence type="ECO:0000256" key="9">
    <source>
        <dbReference type="SAM" id="MobiDB-lite"/>
    </source>
</evidence>
<dbReference type="Pfam" id="PF02297">
    <property type="entry name" value="COX6B"/>
    <property type="match status" value="1"/>
</dbReference>
<dbReference type="PANTHER" id="PTHR47677:SF1">
    <property type="entry name" value="CYTOCHROME C OXIDASE ASSEMBLY FACTOR 6"/>
    <property type="match status" value="1"/>
</dbReference>
<dbReference type="HOGENOM" id="CLU_1396338_0_0_1"/>
<dbReference type="STRING" id="1016849.A0A0D1Z519"/>
<dbReference type="FunFam" id="1.10.10.140:FF:000003">
    <property type="entry name" value="Cytochrome c oxidase assembly factor 6"/>
    <property type="match status" value="1"/>
</dbReference>
<keyword evidence="7" id="KW-1015">Disulfide bond</keyword>
<dbReference type="Gene3D" id="1.10.10.140">
    <property type="entry name" value="Cytochrome c oxidase, subunit VIb"/>
    <property type="match status" value="1"/>
</dbReference>
<evidence type="ECO:0000256" key="3">
    <source>
        <dbReference type="ARBA" id="ARBA00004569"/>
    </source>
</evidence>
<gene>
    <name evidence="10" type="ORF">PV11_04109</name>
</gene>
<evidence type="ECO:0000256" key="1">
    <source>
        <dbReference type="ARBA" id="ARBA00004123"/>
    </source>
</evidence>
<evidence type="ECO:0000256" key="2">
    <source>
        <dbReference type="ARBA" id="ARBA00004496"/>
    </source>
</evidence>
<evidence type="ECO:0008006" key="12">
    <source>
        <dbReference type="Google" id="ProtNLM"/>
    </source>
</evidence>
<comment type="subcellular location">
    <subcellularLocation>
        <location evidence="2">Cytoplasm</location>
    </subcellularLocation>
    <subcellularLocation>
        <location evidence="3">Mitochondrion intermembrane space</location>
    </subcellularLocation>
    <subcellularLocation>
        <location evidence="1">Nucleus</location>
    </subcellularLocation>
</comment>
<dbReference type="EMBL" id="KN846952">
    <property type="protein sequence ID" value="KIV81963.1"/>
    <property type="molecule type" value="Genomic_DNA"/>
</dbReference>
<accession>A0A0D1Z519</accession>
<keyword evidence="6" id="KW-0496">Mitochondrion</keyword>
<dbReference type="GO" id="GO:0005634">
    <property type="term" value="C:nucleus"/>
    <property type="evidence" value="ECO:0007669"/>
    <property type="project" value="UniProtKB-SubCell"/>
</dbReference>
<reference evidence="10 11" key="1">
    <citation type="submission" date="2015-01" db="EMBL/GenBank/DDBJ databases">
        <title>The Genome Sequence of Exophiala sideris CBS121828.</title>
        <authorList>
            <consortium name="The Broad Institute Genomics Platform"/>
            <person name="Cuomo C."/>
            <person name="de Hoog S."/>
            <person name="Gorbushina A."/>
            <person name="Stielow B."/>
            <person name="Teixiera M."/>
            <person name="Abouelleil A."/>
            <person name="Chapman S.B."/>
            <person name="Priest M."/>
            <person name="Young S.K."/>
            <person name="Wortman J."/>
            <person name="Nusbaum C."/>
            <person name="Birren B."/>
        </authorList>
    </citation>
    <scope>NUCLEOTIDE SEQUENCE [LARGE SCALE GENOMIC DNA]</scope>
    <source>
        <strain evidence="10 11">CBS 121828</strain>
    </source>
</reference>
<proteinExistence type="inferred from homology"/>
<dbReference type="GO" id="GO:0033617">
    <property type="term" value="P:mitochondrial respiratory chain complex IV assembly"/>
    <property type="evidence" value="ECO:0007669"/>
    <property type="project" value="TreeGrafter"/>
</dbReference>